<dbReference type="KEGG" id="atq:GH723_08040"/>
<dbReference type="RefSeq" id="WP_153759168.1">
    <property type="nucleotide sequence ID" value="NZ_CP045851.1"/>
</dbReference>
<evidence type="ECO:0000313" key="3">
    <source>
        <dbReference type="EMBL" id="QGG95060.1"/>
    </source>
</evidence>
<protein>
    <recommendedName>
        <fullName evidence="2">TadE-like domain-containing protein</fullName>
    </recommendedName>
</protein>
<keyword evidence="1" id="KW-0472">Membrane</keyword>
<gene>
    <name evidence="3" type="ORF">GH723_08040</name>
</gene>
<keyword evidence="1" id="KW-0812">Transmembrane</keyword>
<evidence type="ECO:0000256" key="1">
    <source>
        <dbReference type="SAM" id="Phobius"/>
    </source>
</evidence>
<feature type="transmembrane region" description="Helical" evidence="1">
    <location>
        <begin position="21"/>
        <end position="46"/>
    </location>
</feature>
<dbReference type="Pfam" id="PF07811">
    <property type="entry name" value="TadE"/>
    <property type="match status" value="1"/>
</dbReference>
<reference evidence="3 4" key="1">
    <citation type="submission" date="2019-11" db="EMBL/GenBank/DDBJ databases">
        <authorList>
            <person name="He Y."/>
        </authorList>
    </citation>
    <scope>NUCLEOTIDE SEQUENCE [LARGE SCALE GENOMIC DNA]</scope>
    <source>
        <strain evidence="3 4">SCSIO 58843</strain>
    </source>
</reference>
<dbReference type="EMBL" id="CP045851">
    <property type="protein sequence ID" value="QGG95060.1"/>
    <property type="molecule type" value="Genomic_DNA"/>
</dbReference>
<dbReference type="AlphaFoldDB" id="A0A5Q2RMG8"/>
<proteinExistence type="predicted"/>
<dbReference type="Proteomes" id="UP000334019">
    <property type="component" value="Chromosome"/>
</dbReference>
<keyword evidence="4" id="KW-1185">Reference proteome</keyword>
<feature type="domain" description="TadE-like" evidence="2">
    <location>
        <begin position="19"/>
        <end position="61"/>
    </location>
</feature>
<accession>A0A5Q2RMG8</accession>
<evidence type="ECO:0000313" key="4">
    <source>
        <dbReference type="Proteomes" id="UP000334019"/>
    </source>
</evidence>
<sequence>MRHDQTTTRRDRRRHDDRGAVLVEFALAAPFLFLLIFATVDFGWVFGQHLDVRHGAREGARLAAVNYQGGGDQTDALVAEICSRMDADPTVRVAVTMPEGPGSGGALQVTVTRPVSTLTGFVDFALDGRTLSSTVSARIEQDATWTATDPAGVACP</sequence>
<organism evidence="3 4">
    <name type="scientific">Actinomarinicola tropica</name>
    <dbReference type="NCBI Taxonomy" id="2789776"/>
    <lineage>
        <taxon>Bacteria</taxon>
        <taxon>Bacillati</taxon>
        <taxon>Actinomycetota</taxon>
        <taxon>Acidimicrobiia</taxon>
        <taxon>Acidimicrobiales</taxon>
        <taxon>Iamiaceae</taxon>
        <taxon>Actinomarinicola</taxon>
    </lineage>
</organism>
<name>A0A5Q2RMG8_9ACTN</name>
<evidence type="ECO:0000259" key="2">
    <source>
        <dbReference type="Pfam" id="PF07811"/>
    </source>
</evidence>
<dbReference type="InterPro" id="IPR012495">
    <property type="entry name" value="TadE-like_dom"/>
</dbReference>
<keyword evidence="1" id="KW-1133">Transmembrane helix</keyword>